<name>A0A9Q9EIY1_9PEZI</name>
<feature type="region of interest" description="Disordered" evidence="1">
    <location>
        <begin position="20"/>
        <end position="90"/>
    </location>
</feature>
<evidence type="ECO:0000313" key="3">
    <source>
        <dbReference type="Proteomes" id="UP001056384"/>
    </source>
</evidence>
<gene>
    <name evidence="2" type="ORF">Slin15195_G048610</name>
</gene>
<keyword evidence="3" id="KW-1185">Reference proteome</keyword>
<reference evidence="2" key="1">
    <citation type="submission" date="2022-06" db="EMBL/GenBank/DDBJ databases">
        <title>Complete genome sequences of two strains of the flax pathogen Septoria linicola.</title>
        <authorList>
            <person name="Lapalu N."/>
            <person name="Simon A."/>
            <person name="Demenou B."/>
            <person name="Paumier D."/>
            <person name="Guillot M.-P."/>
            <person name="Gout L."/>
            <person name="Valade R."/>
        </authorList>
    </citation>
    <scope>NUCLEOTIDE SEQUENCE</scope>
    <source>
        <strain evidence="2">SE15195</strain>
    </source>
</reference>
<dbReference type="OrthoDB" id="3634905at2759"/>
<sequence>MSEVNPEVLRAYHEARAKETAEALMKTDAKPEAAEQAKSILQDEGPKQAAQLKKEDAAATSSKPDAGAVSEERRESTVENKLGLDQSRMK</sequence>
<evidence type="ECO:0000313" key="2">
    <source>
        <dbReference type="EMBL" id="USW51542.1"/>
    </source>
</evidence>
<organism evidence="2 3">
    <name type="scientific">Septoria linicola</name>
    <dbReference type="NCBI Taxonomy" id="215465"/>
    <lineage>
        <taxon>Eukaryota</taxon>
        <taxon>Fungi</taxon>
        <taxon>Dikarya</taxon>
        <taxon>Ascomycota</taxon>
        <taxon>Pezizomycotina</taxon>
        <taxon>Dothideomycetes</taxon>
        <taxon>Dothideomycetidae</taxon>
        <taxon>Mycosphaerellales</taxon>
        <taxon>Mycosphaerellaceae</taxon>
        <taxon>Septoria</taxon>
    </lineage>
</organism>
<proteinExistence type="predicted"/>
<evidence type="ECO:0000256" key="1">
    <source>
        <dbReference type="SAM" id="MobiDB-lite"/>
    </source>
</evidence>
<dbReference type="EMBL" id="CP099420">
    <property type="protein sequence ID" value="USW51542.1"/>
    <property type="molecule type" value="Genomic_DNA"/>
</dbReference>
<protein>
    <submittedName>
        <fullName evidence="2">Uncharacterized protein</fullName>
    </submittedName>
</protein>
<feature type="compositionally biased region" description="Basic and acidic residues" evidence="1">
    <location>
        <begin position="20"/>
        <end position="35"/>
    </location>
</feature>
<accession>A0A9Q9EIY1</accession>
<dbReference type="Proteomes" id="UP001056384">
    <property type="component" value="Chromosome 3"/>
</dbReference>
<dbReference type="AlphaFoldDB" id="A0A9Q9EIY1"/>